<organism evidence="1 2">
    <name type="scientific">Campylobacter gracilis RM3268</name>
    <dbReference type="NCBI Taxonomy" id="553220"/>
    <lineage>
        <taxon>Bacteria</taxon>
        <taxon>Pseudomonadati</taxon>
        <taxon>Campylobacterota</taxon>
        <taxon>Epsilonproteobacteria</taxon>
        <taxon>Campylobacterales</taxon>
        <taxon>Campylobacteraceae</taxon>
        <taxon>Campylobacter</taxon>
    </lineage>
</organism>
<evidence type="ECO:0000313" key="2">
    <source>
        <dbReference type="Proteomes" id="UP000005709"/>
    </source>
</evidence>
<keyword evidence="2" id="KW-1185">Reference proteome</keyword>
<feature type="non-terminal residue" evidence="1">
    <location>
        <position position="1"/>
    </location>
</feature>
<dbReference type="Proteomes" id="UP000005709">
    <property type="component" value="Unassembled WGS sequence"/>
</dbReference>
<protein>
    <submittedName>
        <fullName evidence="1">Uncharacterized protein</fullName>
    </submittedName>
</protein>
<sequence>ILIYLDILMTYALNGAALNFIMRQNLSHRKRLNLTLDPQLSEL</sequence>
<name>C8PI23_9BACT</name>
<reference evidence="1 2" key="1">
    <citation type="submission" date="2009-07" db="EMBL/GenBank/DDBJ databases">
        <authorList>
            <person name="Madupu R."/>
            <person name="Sebastian Y."/>
            <person name="Durkin A.S."/>
            <person name="Torralba M."/>
            <person name="Methe B."/>
            <person name="Sutton G.G."/>
            <person name="Strausberg R.L."/>
            <person name="Nelson K.E."/>
        </authorList>
    </citation>
    <scope>NUCLEOTIDE SEQUENCE [LARGE SCALE GENOMIC DNA]</scope>
    <source>
        <strain evidence="1 2">RM3268</strain>
    </source>
</reference>
<evidence type="ECO:0000313" key="1">
    <source>
        <dbReference type="EMBL" id="EEV17413.1"/>
    </source>
</evidence>
<gene>
    <name evidence="1" type="ORF">CAMGR0001_0004</name>
</gene>
<proteinExistence type="predicted"/>
<comment type="caution">
    <text evidence="1">The sequence shown here is derived from an EMBL/GenBank/DDBJ whole genome shotgun (WGS) entry which is preliminary data.</text>
</comment>
<dbReference type="AlphaFoldDB" id="C8PI23"/>
<accession>C8PI23</accession>
<dbReference type="EMBL" id="ACYG01000025">
    <property type="protein sequence ID" value="EEV17413.1"/>
    <property type="molecule type" value="Genomic_DNA"/>
</dbReference>